<feature type="domain" description="P-type ATPase N-terminal" evidence="3">
    <location>
        <begin position="43"/>
        <end position="98"/>
    </location>
</feature>
<sequence length="411" mass="46541">MLHCLSELKIKLGLTTAPQPAKRKIPLGPIGKKHFKDSGYTLIQLYGDNEVKTSRYTWYNFIFKNLNEQAQRVANFYFICIVILQAFTDSPVTPFVSILPLAFVITLTLIKQGYEDWLRHKADREINYTPVQIITENGDLTVIPAKSIQLGDIVLCRANDTFPCDMVLLSSSEYSGECFATTSSLDGETNLKKFLSPAETMDYETPSSIISNLSGLIVCQQPIADLYKFIGRIEVSKPGHPIPITMPIATENLLLRGARLRNTDYIYGCAVYTGQDTKMAMNSKGKQTKFSQVERKLNAFLVIILIFLICISLLYTILKNASANNYIWYINSIPNTAWLIVQDFLGFIVLFNYIIPISLYVTIEVQKFVGSMFFVWDKELYDEKLNQPAVANTSDIIEEMGQVSIIKITRY</sequence>
<evidence type="ECO:0000313" key="5">
    <source>
        <dbReference type="Proteomes" id="UP000784294"/>
    </source>
</evidence>
<feature type="transmembrane region" description="Helical" evidence="1">
    <location>
        <begin position="94"/>
        <end position="114"/>
    </location>
</feature>
<feature type="domain" description="P-type ATPase A" evidence="2">
    <location>
        <begin position="131"/>
        <end position="295"/>
    </location>
</feature>
<evidence type="ECO:0000259" key="3">
    <source>
        <dbReference type="Pfam" id="PF16209"/>
    </source>
</evidence>
<dbReference type="EMBL" id="CAAALY010000128">
    <property type="protein sequence ID" value="VEL06619.1"/>
    <property type="molecule type" value="Genomic_DNA"/>
</dbReference>
<dbReference type="SUPFAM" id="SSF81653">
    <property type="entry name" value="Calcium ATPase, transduction domain A"/>
    <property type="match status" value="1"/>
</dbReference>
<dbReference type="PANTHER" id="PTHR24092">
    <property type="entry name" value="PROBABLE PHOSPHOLIPID-TRANSPORTING ATPASE"/>
    <property type="match status" value="1"/>
</dbReference>
<proteinExistence type="predicted"/>
<dbReference type="PANTHER" id="PTHR24092:SF175">
    <property type="entry name" value="PHOSPHOLIPID-TRANSPORTING ATPASE"/>
    <property type="match status" value="1"/>
</dbReference>
<feature type="transmembrane region" description="Helical" evidence="1">
    <location>
        <begin position="338"/>
        <end position="363"/>
    </location>
</feature>
<accession>A0A448W9S2</accession>
<keyword evidence="1" id="KW-0812">Transmembrane</keyword>
<dbReference type="AlphaFoldDB" id="A0A448W9S2"/>
<dbReference type="Proteomes" id="UP000784294">
    <property type="component" value="Unassembled WGS sequence"/>
</dbReference>
<evidence type="ECO:0000313" key="4">
    <source>
        <dbReference type="EMBL" id="VEL06619.1"/>
    </source>
</evidence>
<dbReference type="Pfam" id="PF16209">
    <property type="entry name" value="PhoLip_ATPase_N"/>
    <property type="match status" value="1"/>
</dbReference>
<feature type="transmembrane region" description="Helical" evidence="1">
    <location>
        <begin position="73"/>
        <end position="88"/>
    </location>
</feature>
<evidence type="ECO:0000256" key="1">
    <source>
        <dbReference type="SAM" id="Phobius"/>
    </source>
</evidence>
<name>A0A448W9S2_9PLAT</name>
<gene>
    <name evidence="4" type="ORF">PXEA_LOCUS59</name>
</gene>
<dbReference type="SUPFAM" id="SSF81665">
    <property type="entry name" value="Calcium ATPase, transmembrane domain M"/>
    <property type="match status" value="1"/>
</dbReference>
<keyword evidence="1" id="KW-1133">Transmembrane helix</keyword>
<dbReference type="GO" id="GO:0045332">
    <property type="term" value="P:phospholipid translocation"/>
    <property type="evidence" value="ECO:0007669"/>
    <property type="project" value="TreeGrafter"/>
</dbReference>
<dbReference type="OrthoDB" id="377733at2759"/>
<dbReference type="Gene3D" id="2.70.150.10">
    <property type="entry name" value="Calcium-transporting ATPase, cytoplasmic transduction domain A"/>
    <property type="match status" value="1"/>
</dbReference>
<comment type="caution">
    <text evidence="4">The sequence shown here is derived from an EMBL/GenBank/DDBJ whole genome shotgun (WGS) entry which is preliminary data.</text>
</comment>
<protein>
    <submittedName>
        <fullName evidence="4">Uncharacterized protein</fullName>
    </submittedName>
</protein>
<organism evidence="4 5">
    <name type="scientific">Protopolystoma xenopodis</name>
    <dbReference type="NCBI Taxonomy" id="117903"/>
    <lineage>
        <taxon>Eukaryota</taxon>
        <taxon>Metazoa</taxon>
        <taxon>Spiralia</taxon>
        <taxon>Lophotrochozoa</taxon>
        <taxon>Platyhelminthes</taxon>
        <taxon>Monogenea</taxon>
        <taxon>Polyopisthocotylea</taxon>
        <taxon>Polystomatidea</taxon>
        <taxon>Polystomatidae</taxon>
        <taxon>Protopolystoma</taxon>
    </lineage>
</organism>
<keyword evidence="5" id="KW-1185">Reference proteome</keyword>
<feature type="transmembrane region" description="Helical" evidence="1">
    <location>
        <begin position="297"/>
        <end position="318"/>
    </location>
</feature>
<keyword evidence="1" id="KW-0472">Membrane</keyword>
<dbReference type="GO" id="GO:0140326">
    <property type="term" value="F:ATPase-coupled intramembrane lipid transporter activity"/>
    <property type="evidence" value="ECO:0007669"/>
    <property type="project" value="TreeGrafter"/>
</dbReference>
<dbReference type="GO" id="GO:0005783">
    <property type="term" value="C:endoplasmic reticulum"/>
    <property type="evidence" value="ECO:0007669"/>
    <property type="project" value="TreeGrafter"/>
</dbReference>
<dbReference type="InterPro" id="IPR008250">
    <property type="entry name" value="ATPase_P-typ_transduc_dom_A_sf"/>
</dbReference>
<dbReference type="InterPro" id="IPR032631">
    <property type="entry name" value="P-type_ATPase_N"/>
</dbReference>
<dbReference type="InterPro" id="IPR059000">
    <property type="entry name" value="ATPase_P-type_domA"/>
</dbReference>
<reference evidence="4" key="1">
    <citation type="submission" date="2018-11" db="EMBL/GenBank/DDBJ databases">
        <authorList>
            <consortium name="Pathogen Informatics"/>
        </authorList>
    </citation>
    <scope>NUCLEOTIDE SEQUENCE</scope>
</reference>
<dbReference type="GO" id="GO:0005886">
    <property type="term" value="C:plasma membrane"/>
    <property type="evidence" value="ECO:0007669"/>
    <property type="project" value="TreeGrafter"/>
</dbReference>
<dbReference type="Pfam" id="PF00122">
    <property type="entry name" value="E1-E2_ATPase"/>
    <property type="match status" value="1"/>
</dbReference>
<evidence type="ECO:0000259" key="2">
    <source>
        <dbReference type="Pfam" id="PF00122"/>
    </source>
</evidence>
<dbReference type="InterPro" id="IPR023298">
    <property type="entry name" value="ATPase_P-typ_TM_dom_sf"/>
</dbReference>